<dbReference type="Gene3D" id="2.10.109.10">
    <property type="entry name" value="Umud Fragment, subunit A"/>
    <property type="match status" value="1"/>
</dbReference>
<feature type="domain" description="Peptidase S26" evidence="6">
    <location>
        <begin position="18"/>
        <end position="77"/>
    </location>
</feature>
<keyword evidence="2 5" id="KW-0812">Transmembrane</keyword>
<name>A0A1Y3GBC1_9EURY</name>
<dbReference type="Proteomes" id="UP000195137">
    <property type="component" value="Unassembled WGS sequence"/>
</dbReference>
<evidence type="ECO:0000256" key="2">
    <source>
        <dbReference type="ARBA" id="ARBA00022692"/>
    </source>
</evidence>
<feature type="transmembrane region" description="Helical" evidence="5">
    <location>
        <begin position="130"/>
        <end position="154"/>
    </location>
</feature>
<dbReference type="Pfam" id="PF10502">
    <property type="entry name" value="Peptidase_S26"/>
    <property type="match status" value="1"/>
</dbReference>
<comment type="subcellular location">
    <subcellularLocation>
        <location evidence="1">Membrane</location>
    </subcellularLocation>
</comment>
<keyword evidence="4 5" id="KW-0472">Membrane</keyword>
<proteinExistence type="predicted"/>
<accession>A0A1Y3GBC1</accession>
<gene>
    <name evidence="7" type="ORF">AMET1_0411</name>
</gene>
<organism evidence="7 8">
    <name type="scientific">Methanonatronarchaeum thermophilum</name>
    <dbReference type="NCBI Taxonomy" id="1927129"/>
    <lineage>
        <taxon>Archaea</taxon>
        <taxon>Methanobacteriati</taxon>
        <taxon>Methanobacteriota</taxon>
        <taxon>Methanonatronarchaeia</taxon>
        <taxon>Methanonatronarchaeales</taxon>
        <taxon>Methanonatronarchaeaceae</taxon>
        <taxon>Methanonatronarchaeum</taxon>
    </lineage>
</organism>
<dbReference type="PRINTS" id="PR00728">
    <property type="entry name" value="SIGNALPTASE"/>
</dbReference>
<dbReference type="PANTHER" id="PTHR10806:SF6">
    <property type="entry name" value="SIGNAL PEPTIDASE COMPLEX CATALYTIC SUBUNIT SEC11"/>
    <property type="match status" value="1"/>
</dbReference>
<keyword evidence="3 5" id="KW-1133">Transmembrane helix</keyword>
<dbReference type="AlphaFoldDB" id="A0A1Y3GBC1"/>
<dbReference type="SUPFAM" id="SSF51306">
    <property type="entry name" value="LexA/Signal peptidase"/>
    <property type="match status" value="1"/>
</dbReference>
<comment type="caution">
    <text evidence="7">The sequence shown here is derived from an EMBL/GenBank/DDBJ whole genome shotgun (WGS) entry which is preliminary data.</text>
</comment>
<evidence type="ECO:0000256" key="5">
    <source>
        <dbReference type="SAM" id="Phobius"/>
    </source>
</evidence>
<dbReference type="GO" id="GO:0004252">
    <property type="term" value="F:serine-type endopeptidase activity"/>
    <property type="evidence" value="ECO:0007669"/>
    <property type="project" value="InterPro"/>
</dbReference>
<evidence type="ECO:0000313" key="8">
    <source>
        <dbReference type="Proteomes" id="UP000195137"/>
    </source>
</evidence>
<evidence type="ECO:0000259" key="6">
    <source>
        <dbReference type="Pfam" id="PF10502"/>
    </source>
</evidence>
<evidence type="ECO:0000256" key="1">
    <source>
        <dbReference type="ARBA" id="ARBA00004370"/>
    </source>
</evidence>
<protein>
    <submittedName>
        <fullName evidence="7">Signal peptidase I LepB</fullName>
    </submittedName>
</protein>
<dbReference type="EMBL" id="MRZU01000003">
    <property type="protein sequence ID" value="OUJ18761.1"/>
    <property type="molecule type" value="Genomic_DNA"/>
</dbReference>
<dbReference type="InterPro" id="IPR019533">
    <property type="entry name" value="Peptidase_S26"/>
</dbReference>
<dbReference type="InterPro" id="IPR001733">
    <property type="entry name" value="Peptidase_S26B"/>
</dbReference>
<keyword evidence="8" id="KW-1185">Reference proteome</keyword>
<evidence type="ECO:0000313" key="7">
    <source>
        <dbReference type="EMBL" id="OUJ18761.1"/>
    </source>
</evidence>
<dbReference type="PANTHER" id="PTHR10806">
    <property type="entry name" value="SIGNAL PEPTIDASE COMPLEX CATALYTIC SUBUNIT SEC11"/>
    <property type="match status" value="1"/>
</dbReference>
<dbReference type="GO" id="GO:0006465">
    <property type="term" value="P:signal peptide processing"/>
    <property type="evidence" value="ECO:0007669"/>
    <property type="project" value="InterPro"/>
</dbReference>
<dbReference type="CDD" id="cd06530">
    <property type="entry name" value="S26_SPase_I"/>
    <property type="match status" value="1"/>
</dbReference>
<dbReference type="NCBIfam" id="TIGR02228">
    <property type="entry name" value="sigpep_I_arch"/>
    <property type="match status" value="1"/>
</dbReference>
<dbReference type="InterPro" id="IPR036286">
    <property type="entry name" value="LexA/Signal_pep-like_sf"/>
</dbReference>
<evidence type="ECO:0000256" key="3">
    <source>
        <dbReference type="ARBA" id="ARBA00022989"/>
    </source>
</evidence>
<reference evidence="7 8" key="1">
    <citation type="submission" date="2016-12" db="EMBL/GenBank/DDBJ databases">
        <title>Discovery of methanogenic haloarchaea.</title>
        <authorList>
            <person name="Sorokin D.Y."/>
            <person name="Makarova K.S."/>
            <person name="Abbas B."/>
            <person name="Ferrer M."/>
            <person name="Golyshin P.N."/>
        </authorList>
    </citation>
    <scope>NUCLEOTIDE SEQUENCE [LARGE SCALE GENOMIC DNA]</scope>
    <source>
        <strain evidence="7">AMET1</strain>
    </source>
</reference>
<dbReference type="GO" id="GO:0016020">
    <property type="term" value="C:membrane"/>
    <property type="evidence" value="ECO:0007669"/>
    <property type="project" value="UniProtKB-SubCell"/>
</dbReference>
<sequence length="168" mass="18613">MDRNGVLKVVSVFVLVGLLAPAIVYAVPMVVTADHSFIVLSSSMEPTYSPGDIIVVKDVDPANIVVGDVITFSFSEDKVVTHRVLDIEQTEERLLFTTMGDAMSSPDLNPVLEENVIGKVIFSIPFYGYLLYYVNSIYGLVLFILIPASILVAMEIRDLFKHNQQEKT</sequence>
<evidence type="ECO:0000256" key="4">
    <source>
        <dbReference type="ARBA" id="ARBA00023136"/>
    </source>
</evidence>